<reference evidence="1" key="1">
    <citation type="submission" date="2018-05" db="EMBL/GenBank/DDBJ databases">
        <authorList>
            <person name="Lanie J.A."/>
            <person name="Ng W.-L."/>
            <person name="Kazmierczak K.M."/>
            <person name="Andrzejewski T.M."/>
            <person name="Davidsen T.M."/>
            <person name="Wayne K.J."/>
            <person name="Tettelin H."/>
            <person name="Glass J.I."/>
            <person name="Rusch D."/>
            <person name="Podicherti R."/>
            <person name="Tsui H.-C.T."/>
            <person name="Winkler M.E."/>
        </authorList>
    </citation>
    <scope>NUCLEOTIDE SEQUENCE</scope>
</reference>
<sequence>VLIPTFSSEILTDHEQIKEYFVKVIEVQKGKVEFQPNSISEQQVGENMFLLSGKFFFHLMGKEKIPARFSFLVNLLSENPILHHHSSRIISN</sequence>
<dbReference type="Gene3D" id="3.10.450.50">
    <property type="match status" value="1"/>
</dbReference>
<gene>
    <name evidence="1" type="ORF">METZ01_LOCUS234691</name>
</gene>
<protein>
    <submittedName>
        <fullName evidence="1">Uncharacterized protein</fullName>
    </submittedName>
</protein>
<evidence type="ECO:0000313" key="1">
    <source>
        <dbReference type="EMBL" id="SVB81837.1"/>
    </source>
</evidence>
<accession>A0A382H4J0</accession>
<feature type="non-terminal residue" evidence="1">
    <location>
        <position position="1"/>
    </location>
</feature>
<name>A0A382H4J0_9ZZZZ</name>
<proteinExistence type="predicted"/>
<dbReference type="InterPro" id="IPR032710">
    <property type="entry name" value="NTF2-like_dom_sf"/>
</dbReference>
<dbReference type="EMBL" id="UINC01058963">
    <property type="protein sequence ID" value="SVB81837.1"/>
    <property type="molecule type" value="Genomic_DNA"/>
</dbReference>
<organism evidence="1">
    <name type="scientific">marine metagenome</name>
    <dbReference type="NCBI Taxonomy" id="408172"/>
    <lineage>
        <taxon>unclassified sequences</taxon>
        <taxon>metagenomes</taxon>
        <taxon>ecological metagenomes</taxon>
    </lineage>
</organism>
<dbReference type="SUPFAM" id="SSF54427">
    <property type="entry name" value="NTF2-like"/>
    <property type="match status" value="1"/>
</dbReference>
<dbReference type="AlphaFoldDB" id="A0A382H4J0"/>